<comment type="caution">
    <text evidence="2">The sequence shown here is derived from an EMBL/GenBank/DDBJ whole genome shotgun (WGS) entry which is preliminary data.</text>
</comment>
<keyword evidence="2" id="KW-0808">Transferase</keyword>
<dbReference type="Pfam" id="PF13649">
    <property type="entry name" value="Methyltransf_25"/>
    <property type="match status" value="1"/>
</dbReference>
<evidence type="ECO:0000259" key="1">
    <source>
        <dbReference type="Pfam" id="PF13649"/>
    </source>
</evidence>
<dbReference type="Gene3D" id="3.40.50.150">
    <property type="entry name" value="Vaccinia Virus protein VP39"/>
    <property type="match status" value="1"/>
</dbReference>
<dbReference type="CDD" id="cd02440">
    <property type="entry name" value="AdoMet_MTases"/>
    <property type="match status" value="1"/>
</dbReference>
<dbReference type="OrthoDB" id="9777638at2"/>
<organism evidence="2 3">
    <name type="scientific">Gaiella occulta</name>
    <dbReference type="NCBI Taxonomy" id="1002870"/>
    <lineage>
        <taxon>Bacteria</taxon>
        <taxon>Bacillati</taxon>
        <taxon>Actinomycetota</taxon>
        <taxon>Thermoleophilia</taxon>
        <taxon>Gaiellales</taxon>
        <taxon>Gaiellaceae</taxon>
        <taxon>Gaiella</taxon>
    </lineage>
</organism>
<sequence length="245" mass="25676">MVELVDLRPGDRVLELAAGPGDTGFLAAARIGAAGLLLCTDVAPEMVAAARRRGEELALANVEYRVVDAAAVDLPDSSVDDVLCRFGVMLVPDCDAAAREIGRVLRPGRNAAVAVWAEPEHNDWMTAAGRACLALGLVERPEPDAPGPFGLADPARLRAVLEGGGLDLVSLDDVEIAWHAASLDEWWAVALDTSRMLAQAVASATPAQVAAIRAGAAERLRTYVREDGSVVVPGRARVALAHRPA</sequence>
<protein>
    <submittedName>
        <fullName evidence="2">UbiE/COQ5 methyltransferase-type protein</fullName>
    </submittedName>
</protein>
<dbReference type="InterPro" id="IPR041698">
    <property type="entry name" value="Methyltransf_25"/>
</dbReference>
<dbReference type="EMBL" id="QQZY01000005">
    <property type="protein sequence ID" value="RDI74121.1"/>
    <property type="molecule type" value="Genomic_DNA"/>
</dbReference>
<dbReference type="SUPFAM" id="SSF53335">
    <property type="entry name" value="S-adenosyl-L-methionine-dependent methyltransferases"/>
    <property type="match status" value="1"/>
</dbReference>
<dbReference type="AlphaFoldDB" id="A0A7M2YVF5"/>
<dbReference type="GO" id="GO:0008168">
    <property type="term" value="F:methyltransferase activity"/>
    <property type="evidence" value="ECO:0007669"/>
    <property type="project" value="UniProtKB-KW"/>
</dbReference>
<dbReference type="PANTHER" id="PTHR43591:SF24">
    <property type="entry name" value="2-METHOXY-6-POLYPRENYL-1,4-BENZOQUINOL METHYLASE, MITOCHONDRIAL"/>
    <property type="match status" value="1"/>
</dbReference>
<reference evidence="2 3" key="1">
    <citation type="submission" date="2018-07" db="EMBL/GenBank/DDBJ databases">
        <title>High-quality-draft genome sequence of Gaiella occulta.</title>
        <authorList>
            <person name="Severino R."/>
            <person name="Froufe H.J.C."/>
            <person name="Rainey F.A."/>
            <person name="Barroso C."/>
            <person name="Albuquerque L."/>
            <person name="Lobo-Da-Cunha A."/>
            <person name="Da Costa M.S."/>
            <person name="Egas C."/>
        </authorList>
    </citation>
    <scope>NUCLEOTIDE SEQUENCE [LARGE SCALE GENOMIC DNA]</scope>
    <source>
        <strain evidence="2 3">F2-233</strain>
    </source>
</reference>
<dbReference type="PANTHER" id="PTHR43591">
    <property type="entry name" value="METHYLTRANSFERASE"/>
    <property type="match status" value="1"/>
</dbReference>
<dbReference type="RefSeq" id="WP_114796633.1">
    <property type="nucleotide sequence ID" value="NZ_QQZY01000005.1"/>
</dbReference>
<evidence type="ECO:0000313" key="2">
    <source>
        <dbReference type="EMBL" id="RDI74121.1"/>
    </source>
</evidence>
<dbReference type="InterPro" id="IPR029063">
    <property type="entry name" value="SAM-dependent_MTases_sf"/>
</dbReference>
<proteinExistence type="predicted"/>
<dbReference type="Proteomes" id="UP000254134">
    <property type="component" value="Unassembled WGS sequence"/>
</dbReference>
<evidence type="ECO:0000313" key="3">
    <source>
        <dbReference type="Proteomes" id="UP000254134"/>
    </source>
</evidence>
<accession>A0A7M2YVF5</accession>
<reference evidence="3" key="2">
    <citation type="journal article" date="2019" name="MicrobiologyOpen">
        <title>High-quality draft genome sequence of Gaiella occulta isolated from a 150 meter deep mineral water borehole and comparison with the genome sequences of other deep-branching lineages of the phylum Actinobacteria.</title>
        <authorList>
            <person name="Severino R."/>
            <person name="Froufe H.J.C."/>
            <person name="Barroso C."/>
            <person name="Albuquerque L."/>
            <person name="Lobo-da-Cunha A."/>
            <person name="da Costa M.S."/>
            <person name="Egas C."/>
        </authorList>
    </citation>
    <scope>NUCLEOTIDE SEQUENCE [LARGE SCALE GENOMIC DNA]</scope>
    <source>
        <strain evidence="3">F2-233</strain>
    </source>
</reference>
<dbReference type="GO" id="GO:0032259">
    <property type="term" value="P:methylation"/>
    <property type="evidence" value="ECO:0007669"/>
    <property type="project" value="UniProtKB-KW"/>
</dbReference>
<keyword evidence="2" id="KW-0489">Methyltransferase</keyword>
<gene>
    <name evidence="2" type="ORF">Gocc_2218</name>
</gene>
<keyword evidence="3" id="KW-1185">Reference proteome</keyword>
<name>A0A7M2YVF5_9ACTN</name>
<feature type="domain" description="Methyltransferase" evidence="1">
    <location>
        <begin position="13"/>
        <end position="108"/>
    </location>
</feature>